<evidence type="ECO:0000313" key="3">
    <source>
        <dbReference type="EMBL" id="AWN24498.1"/>
    </source>
</evidence>
<protein>
    <recommendedName>
        <fullName evidence="5">Cytochrome aa3 subunit 4</fullName>
    </recommendedName>
</protein>
<evidence type="ECO:0000313" key="4">
    <source>
        <dbReference type="Proteomes" id="UP000245368"/>
    </source>
</evidence>
<gene>
    <name evidence="3" type="ORF">DKM44_05625</name>
</gene>
<dbReference type="KEGG" id="dez:DKM44_05625"/>
<evidence type="ECO:0000256" key="1">
    <source>
        <dbReference type="SAM" id="MobiDB-lite"/>
    </source>
</evidence>
<accession>A0A2Z3JTK4</accession>
<keyword evidence="2" id="KW-1133">Transmembrane helix</keyword>
<keyword evidence="2" id="KW-0472">Membrane</keyword>
<keyword evidence="4" id="KW-1185">Reference proteome</keyword>
<sequence>MEPPRPHTEPPLPEGWTRPREMQEARPTLAPVTLAFGLAATVLGLLITTWSIVGLGALLALIGGAMWAYDSYRESEPEAQAQLEAEQ</sequence>
<evidence type="ECO:0000256" key="2">
    <source>
        <dbReference type="SAM" id="Phobius"/>
    </source>
</evidence>
<proteinExistence type="predicted"/>
<dbReference type="AlphaFoldDB" id="A0A2Z3JTK4"/>
<feature type="transmembrane region" description="Helical" evidence="2">
    <location>
        <begin position="52"/>
        <end position="69"/>
    </location>
</feature>
<dbReference type="EMBL" id="CP029494">
    <property type="protein sequence ID" value="AWN24498.1"/>
    <property type="molecule type" value="Genomic_DNA"/>
</dbReference>
<name>A0A2Z3JTK4_9DEIO</name>
<reference evidence="3 4" key="1">
    <citation type="submission" date="2018-05" db="EMBL/GenBank/DDBJ databases">
        <title>Complete Genome Sequence of Deinococcus sp. strain 17bor-2.</title>
        <authorList>
            <person name="Srinivasan S."/>
        </authorList>
    </citation>
    <scope>NUCLEOTIDE SEQUENCE [LARGE SCALE GENOMIC DNA]</scope>
    <source>
        <strain evidence="3 4">17bor-2</strain>
    </source>
</reference>
<dbReference type="Proteomes" id="UP000245368">
    <property type="component" value="Chromosome"/>
</dbReference>
<evidence type="ECO:0008006" key="5">
    <source>
        <dbReference type="Google" id="ProtNLM"/>
    </source>
</evidence>
<dbReference type="Gene3D" id="1.10.287.70">
    <property type="match status" value="1"/>
</dbReference>
<organism evidence="3 4">
    <name type="scientific">Deinococcus irradiatisoli</name>
    <dbReference type="NCBI Taxonomy" id="2202254"/>
    <lineage>
        <taxon>Bacteria</taxon>
        <taxon>Thermotogati</taxon>
        <taxon>Deinococcota</taxon>
        <taxon>Deinococci</taxon>
        <taxon>Deinococcales</taxon>
        <taxon>Deinococcaceae</taxon>
        <taxon>Deinococcus</taxon>
    </lineage>
</organism>
<keyword evidence="2" id="KW-0812">Transmembrane</keyword>
<feature type="region of interest" description="Disordered" evidence="1">
    <location>
        <begin position="1"/>
        <end position="24"/>
    </location>
</feature>